<dbReference type="Pfam" id="PF13519">
    <property type="entry name" value="VWA_2"/>
    <property type="match status" value="1"/>
</dbReference>
<evidence type="ECO:0000313" key="4">
    <source>
        <dbReference type="EMBL" id="RNB71162.1"/>
    </source>
</evidence>
<evidence type="ECO:0000256" key="1">
    <source>
        <dbReference type="SAM" id="Phobius"/>
    </source>
</evidence>
<sequence length="620" mass="68075">MQWMALGNSWFALIIPAIVILYLLKRKVEDRVVPSTLLWQRTMQNWEAVRPWERLRRNLLLFLQLLAALLLVLALMRLAIPTQGIADQHTILVVENSGSMLATEGEGTRFDRAVHAATQLVEKLGSGQVMTLIEAGRQPRVLLAQSGDRDAILQAIRSITPQMGSSDTSAALSLAGAIAANETGSGVVWLGDGRSERLSDTSTPTVFPGPFRFMQMGLFRENSAIGVFVTQPGKSGVEGLLRIDNQGTQPSSGKVMVYNGENQLLDSEEFSVAAGSSQTLSFSSLPQAPVYRARIEPEQDGLIQDNERWSVPFAPGVGKAVLVSPQGNRFLHQALQTVGRLDVETQQHMPDQTTQARDIWVFDGVLPEQLPEGNILLIAPERATSWLPYKGVAELEQQPQTVVPDDPLMKYVDWRDVHVAKAAVLDEMPGMKTLVRAGNRDLIKAGMMEGRRVVIVAFDLHQSDLPLRPAFPIFMQNSISWLSPTQASPIGQASVGEVLNVPLTPGGTQRSLVYPDGHKQVIEAQGTSWLFQVPDQIGLYRLDEQLESGLQSRYFAVHLSEQESDITPRFIAVGASGGQPAEGDGTTAPEPLGSRELTNWLVALALLVVFVEWRVYQRGY</sequence>
<feature type="transmembrane region" description="Helical" evidence="1">
    <location>
        <begin position="59"/>
        <end position="80"/>
    </location>
</feature>
<feature type="domain" description="Aerotolerance regulator N-terminal" evidence="2">
    <location>
        <begin position="1"/>
        <end position="77"/>
    </location>
</feature>
<evidence type="ECO:0000259" key="3">
    <source>
        <dbReference type="Pfam" id="PF13519"/>
    </source>
</evidence>
<dbReference type="AlphaFoldDB" id="A0A3M8C616"/>
<evidence type="ECO:0000313" key="5">
    <source>
        <dbReference type="Proteomes" id="UP000282028"/>
    </source>
</evidence>
<dbReference type="InterPro" id="IPR002035">
    <property type="entry name" value="VWF_A"/>
</dbReference>
<keyword evidence="1" id="KW-0472">Membrane</keyword>
<feature type="domain" description="VWFA" evidence="3">
    <location>
        <begin position="90"/>
        <end position="193"/>
    </location>
</feature>
<keyword evidence="1" id="KW-0812">Transmembrane</keyword>
<organism evidence="4 5">
    <name type="scientific">Brevibacillus invocatus</name>
    <dbReference type="NCBI Taxonomy" id="173959"/>
    <lineage>
        <taxon>Bacteria</taxon>
        <taxon>Bacillati</taxon>
        <taxon>Bacillota</taxon>
        <taxon>Bacilli</taxon>
        <taxon>Bacillales</taxon>
        <taxon>Paenibacillaceae</taxon>
        <taxon>Brevibacillus</taxon>
    </lineage>
</organism>
<comment type="caution">
    <text evidence="4">The sequence shown here is derived from an EMBL/GenBank/DDBJ whole genome shotgun (WGS) entry which is preliminary data.</text>
</comment>
<dbReference type="Pfam" id="PF07584">
    <property type="entry name" value="BatA"/>
    <property type="match status" value="1"/>
</dbReference>
<dbReference type="InterPro" id="IPR024163">
    <property type="entry name" value="Aerotolerance_reg_N"/>
</dbReference>
<dbReference type="SUPFAM" id="SSF53300">
    <property type="entry name" value="vWA-like"/>
    <property type="match status" value="1"/>
</dbReference>
<keyword evidence="1" id="KW-1133">Transmembrane helix</keyword>
<dbReference type="Proteomes" id="UP000282028">
    <property type="component" value="Unassembled WGS sequence"/>
</dbReference>
<reference evidence="4 5" key="1">
    <citation type="submission" date="2018-10" db="EMBL/GenBank/DDBJ databases">
        <title>Phylogenomics of Brevibacillus.</title>
        <authorList>
            <person name="Dunlap C."/>
        </authorList>
    </citation>
    <scope>NUCLEOTIDE SEQUENCE [LARGE SCALE GENOMIC DNA]</scope>
    <source>
        <strain evidence="4 5">JCM 12215</strain>
    </source>
</reference>
<gene>
    <name evidence="4" type="ORF">EDM52_15890</name>
</gene>
<dbReference type="Gene3D" id="3.40.50.410">
    <property type="entry name" value="von Willebrand factor, type A domain"/>
    <property type="match status" value="1"/>
</dbReference>
<name>A0A3M8C616_9BACL</name>
<dbReference type="PANTHER" id="PTHR37464:SF1">
    <property type="entry name" value="BLL2463 PROTEIN"/>
    <property type="match status" value="1"/>
</dbReference>
<dbReference type="OrthoDB" id="9780136at2"/>
<dbReference type="InterPro" id="IPR036465">
    <property type="entry name" value="vWFA_dom_sf"/>
</dbReference>
<dbReference type="CDD" id="cd00198">
    <property type="entry name" value="vWFA"/>
    <property type="match status" value="1"/>
</dbReference>
<dbReference type="PANTHER" id="PTHR37464">
    <property type="entry name" value="BLL2463 PROTEIN"/>
    <property type="match status" value="1"/>
</dbReference>
<proteinExistence type="predicted"/>
<dbReference type="EMBL" id="RHHR01000029">
    <property type="protein sequence ID" value="RNB71162.1"/>
    <property type="molecule type" value="Genomic_DNA"/>
</dbReference>
<evidence type="ECO:0000259" key="2">
    <source>
        <dbReference type="Pfam" id="PF07584"/>
    </source>
</evidence>
<keyword evidence="5" id="KW-1185">Reference proteome</keyword>
<protein>
    <submittedName>
        <fullName evidence="4">VWA domain-containing protein</fullName>
    </submittedName>
</protein>
<feature type="transmembrane region" description="Helical" evidence="1">
    <location>
        <begin position="6"/>
        <end position="24"/>
    </location>
</feature>
<accession>A0A3M8C616</accession>